<gene>
    <name evidence="3" type="ORF">PGLA1383_LOCUS29535</name>
</gene>
<evidence type="ECO:0000256" key="2">
    <source>
        <dbReference type="SAM" id="SignalP"/>
    </source>
</evidence>
<keyword evidence="2" id="KW-0732">Signal</keyword>
<sequence>MPRLTAVCAAAAALCITAGVTRAFVAPASRASAGVPLQSGKATGALSASAAAAAAPSAAQASWGLAAVGLALGAHAGLAAFAFRKSSTARKAEAEAEAAPTATATAATLKYVETPQDERLFELVYLQYTSEYMKGPMYWDVAKGQGGLPHYAGEPMTKNGQMTSNVIGNLKTFSSNELAFLSMLFFGIGLYGNIQFLFIDPQWAKVDAGGFFNVSYIVESLLLPISFFFHISCYIQRMNGK</sequence>
<name>A0A813FMX5_POLGL</name>
<comment type="caution">
    <text evidence="3">The sequence shown here is derived from an EMBL/GenBank/DDBJ whole genome shotgun (WGS) entry which is preliminary data.</text>
</comment>
<evidence type="ECO:0000313" key="3">
    <source>
        <dbReference type="EMBL" id="CAE8611734.1"/>
    </source>
</evidence>
<keyword evidence="1" id="KW-0812">Transmembrane</keyword>
<dbReference type="AlphaFoldDB" id="A0A813FMX5"/>
<feature type="transmembrane region" description="Helical" evidence="1">
    <location>
        <begin position="211"/>
        <end position="235"/>
    </location>
</feature>
<protein>
    <recommendedName>
        <fullName evidence="5">PSI subunit V</fullName>
    </recommendedName>
</protein>
<reference evidence="3" key="1">
    <citation type="submission" date="2021-02" db="EMBL/GenBank/DDBJ databases">
        <authorList>
            <person name="Dougan E. K."/>
            <person name="Rhodes N."/>
            <person name="Thang M."/>
            <person name="Chan C."/>
        </authorList>
    </citation>
    <scope>NUCLEOTIDE SEQUENCE</scope>
</reference>
<feature type="chain" id="PRO_5032594125" description="PSI subunit V" evidence="2">
    <location>
        <begin position="24"/>
        <end position="241"/>
    </location>
</feature>
<feature type="transmembrane region" description="Helical" evidence="1">
    <location>
        <begin position="63"/>
        <end position="83"/>
    </location>
</feature>
<evidence type="ECO:0000313" key="4">
    <source>
        <dbReference type="Proteomes" id="UP000654075"/>
    </source>
</evidence>
<organism evidence="3 4">
    <name type="scientific">Polarella glacialis</name>
    <name type="common">Dinoflagellate</name>
    <dbReference type="NCBI Taxonomy" id="89957"/>
    <lineage>
        <taxon>Eukaryota</taxon>
        <taxon>Sar</taxon>
        <taxon>Alveolata</taxon>
        <taxon>Dinophyceae</taxon>
        <taxon>Suessiales</taxon>
        <taxon>Suessiaceae</taxon>
        <taxon>Polarella</taxon>
    </lineage>
</organism>
<dbReference type="Proteomes" id="UP000654075">
    <property type="component" value="Unassembled WGS sequence"/>
</dbReference>
<evidence type="ECO:0008006" key="5">
    <source>
        <dbReference type="Google" id="ProtNLM"/>
    </source>
</evidence>
<proteinExistence type="predicted"/>
<keyword evidence="1" id="KW-1133">Transmembrane helix</keyword>
<feature type="signal peptide" evidence="2">
    <location>
        <begin position="1"/>
        <end position="23"/>
    </location>
</feature>
<keyword evidence="1" id="KW-0472">Membrane</keyword>
<keyword evidence="4" id="KW-1185">Reference proteome</keyword>
<feature type="transmembrane region" description="Helical" evidence="1">
    <location>
        <begin position="178"/>
        <end position="199"/>
    </location>
</feature>
<evidence type="ECO:0000256" key="1">
    <source>
        <dbReference type="SAM" id="Phobius"/>
    </source>
</evidence>
<accession>A0A813FMX5</accession>
<dbReference type="EMBL" id="CAJNNV010025041">
    <property type="protein sequence ID" value="CAE8611734.1"/>
    <property type="molecule type" value="Genomic_DNA"/>
</dbReference>